<sequence>MAKLVVDIWKRRNKIERTPPQHFLVWPSTYSSNLWVYDSECKWCSPEPSYGFQRHYYNASNSLTRSSNDLSLSFVDENDEKSVDRSILTI</sequence>
<dbReference type="SUPFAM" id="SSF50630">
    <property type="entry name" value="Acid proteases"/>
    <property type="match status" value="1"/>
</dbReference>
<dbReference type="AlphaFoldDB" id="A0A915DPJ6"/>
<dbReference type="WBParaSite" id="jg22179">
    <property type="protein sequence ID" value="jg22179"/>
    <property type="gene ID" value="jg22179"/>
</dbReference>
<proteinExistence type="predicted"/>
<accession>A0A915DPJ6</accession>
<dbReference type="InterPro" id="IPR033121">
    <property type="entry name" value="PEPTIDASE_A1"/>
</dbReference>
<dbReference type="Pfam" id="PF00026">
    <property type="entry name" value="Asp"/>
    <property type="match status" value="1"/>
</dbReference>
<dbReference type="Proteomes" id="UP000887574">
    <property type="component" value="Unplaced"/>
</dbReference>
<evidence type="ECO:0000313" key="3">
    <source>
        <dbReference type="WBParaSite" id="jg22179"/>
    </source>
</evidence>
<evidence type="ECO:0000313" key="2">
    <source>
        <dbReference type="Proteomes" id="UP000887574"/>
    </source>
</evidence>
<keyword evidence="2" id="KW-1185">Reference proteome</keyword>
<dbReference type="InterPro" id="IPR021109">
    <property type="entry name" value="Peptidase_aspartic_dom_sf"/>
</dbReference>
<organism evidence="2 3">
    <name type="scientific">Ditylenchus dipsaci</name>
    <dbReference type="NCBI Taxonomy" id="166011"/>
    <lineage>
        <taxon>Eukaryota</taxon>
        <taxon>Metazoa</taxon>
        <taxon>Ecdysozoa</taxon>
        <taxon>Nematoda</taxon>
        <taxon>Chromadorea</taxon>
        <taxon>Rhabditida</taxon>
        <taxon>Tylenchina</taxon>
        <taxon>Tylenchomorpha</taxon>
        <taxon>Sphaerularioidea</taxon>
        <taxon>Anguinidae</taxon>
        <taxon>Anguininae</taxon>
        <taxon>Ditylenchus</taxon>
    </lineage>
</organism>
<protein>
    <submittedName>
        <fullName evidence="3">Peptidase A1 domain-containing protein</fullName>
    </submittedName>
</protein>
<feature type="domain" description="Peptidase A1" evidence="1">
    <location>
        <begin position="18"/>
        <end position="72"/>
    </location>
</feature>
<evidence type="ECO:0000259" key="1">
    <source>
        <dbReference type="Pfam" id="PF00026"/>
    </source>
</evidence>
<reference evidence="3" key="1">
    <citation type="submission" date="2022-11" db="UniProtKB">
        <authorList>
            <consortium name="WormBaseParasite"/>
        </authorList>
    </citation>
    <scope>IDENTIFICATION</scope>
</reference>
<name>A0A915DPJ6_9BILA</name>
<dbReference type="Gene3D" id="2.40.70.10">
    <property type="entry name" value="Acid Proteases"/>
    <property type="match status" value="1"/>
</dbReference>